<keyword evidence="3" id="KW-1185">Reference proteome</keyword>
<evidence type="ECO:0000256" key="1">
    <source>
        <dbReference type="SAM" id="MobiDB-lite"/>
    </source>
</evidence>
<gene>
    <name evidence="2" type="ORF">LCER1_G006058</name>
</gene>
<feature type="region of interest" description="Disordered" evidence="1">
    <location>
        <begin position="1"/>
        <end position="75"/>
    </location>
</feature>
<evidence type="ECO:0000313" key="3">
    <source>
        <dbReference type="Proteomes" id="UP000481288"/>
    </source>
</evidence>
<proteinExistence type="predicted"/>
<accession>A0A7D8YYA7</accession>
<evidence type="ECO:0000313" key="2">
    <source>
        <dbReference type="EMBL" id="TVY50377.1"/>
    </source>
</evidence>
<dbReference type="AlphaFoldDB" id="A0A7D8YYA7"/>
<name>A0A7D8YYA7_9HELO</name>
<reference evidence="2 3" key="1">
    <citation type="submission" date="2018-05" db="EMBL/GenBank/DDBJ databases">
        <title>Whole genome sequencing for identification of molecular markers to develop diagnostic detection tools for the regulated plant pathogen Lachnellula willkommii.</title>
        <authorList>
            <person name="Giroux E."/>
            <person name="Bilodeau G."/>
        </authorList>
    </citation>
    <scope>NUCLEOTIDE SEQUENCE [LARGE SCALE GENOMIC DNA]</scope>
    <source>
        <strain evidence="2 3">CBS 625.97</strain>
    </source>
</reference>
<sequence>MSPSNGNPEPDERTLLLSKDVPEAIDPSHGDVIASETDGNGNGNGSSSKGDDRDEERGEVEEGGDGNDKVAQKRQNIYARMGSDLNALNNTSWIATA</sequence>
<feature type="compositionally biased region" description="Basic and acidic residues" evidence="1">
    <location>
        <begin position="10"/>
        <end position="29"/>
    </location>
</feature>
<dbReference type="EMBL" id="QGMG01001165">
    <property type="protein sequence ID" value="TVY50377.1"/>
    <property type="molecule type" value="Genomic_DNA"/>
</dbReference>
<organism evidence="2 3">
    <name type="scientific">Lachnellula cervina</name>
    <dbReference type="NCBI Taxonomy" id="1316786"/>
    <lineage>
        <taxon>Eukaryota</taxon>
        <taxon>Fungi</taxon>
        <taxon>Dikarya</taxon>
        <taxon>Ascomycota</taxon>
        <taxon>Pezizomycotina</taxon>
        <taxon>Leotiomycetes</taxon>
        <taxon>Helotiales</taxon>
        <taxon>Lachnaceae</taxon>
        <taxon>Lachnellula</taxon>
    </lineage>
</organism>
<protein>
    <submittedName>
        <fullName evidence="2">Uncharacterized protein</fullName>
    </submittedName>
</protein>
<comment type="caution">
    <text evidence="2">The sequence shown here is derived from an EMBL/GenBank/DDBJ whole genome shotgun (WGS) entry which is preliminary data.</text>
</comment>
<dbReference type="Proteomes" id="UP000481288">
    <property type="component" value="Unassembled WGS sequence"/>
</dbReference>